<evidence type="ECO:0000313" key="2">
    <source>
        <dbReference type="Proteomes" id="UP000006931"/>
    </source>
</evidence>
<gene>
    <name evidence="1" type="ORF">rpr22_0308</name>
</gene>
<evidence type="ECO:0000313" key="1">
    <source>
        <dbReference type="EMBL" id="ADE29808.1"/>
    </source>
</evidence>
<name>D5AWL9_RICPP</name>
<dbReference type="HOGENOM" id="CLU_3122173_0_0_5"/>
<dbReference type="EMBL" id="CP001584">
    <property type="protein sequence ID" value="ADE29808.1"/>
    <property type="molecule type" value="Genomic_DNA"/>
</dbReference>
<proteinExistence type="predicted"/>
<protein>
    <submittedName>
        <fullName evidence="1">Uncharacterized protein</fullName>
    </submittedName>
</protein>
<organism evidence="1 2">
    <name type="scientific">Rickettsia prowazekii (strain Rp22)</name>
    <dbReference type="NCBI Taxonomy" id="449216"/>
    <lineage>
        <taxon>Bacteria</taxon>
        <taxon>Pseudomonadati</taxon>
        <taxon>Pseudomonadota</taxon>
        <taxon>Alphaproteobacteria</taxon>
        <taxon>Rickettsiales</taxon>
        <taxon>Rickettsiaceae</taxon>
        <taxon>Rickettsieae</taxon>
        <taxon>Rickettsia</taxon>
        <taxon>typhus group</taxon>
    </lineage>
</organism>
<sequence>MILAKFVLSYSSYFPFAKDTLLGIALYHNANNILIETTSILSGIDKSIIS</sequence>
<reference evidence="1 2" key="1">
    <citation type="journal article" date="2010" name="Genome Res.">
        <title>Genomic, proteomic, and transcriptomic analysis of virulent and avirulent Rickettsia prowazekii reveals its adaptive mutation capabilities.</title>
        <authorList>
            <person name="Bechah Y."/>
            <person name="El Karkouri K."/>
            <person name="Mediannikov O."/>
            <person name="Leroy Q."/>
            <person name="Pelletier N."/>
            <person name="Robert C."/>
            <person name="Medigue C."/>
            <person name="Mege J.L."/>
            <person name="Raoult D."/>
        </authorList>
    </citation>
    <scope>NUCLEOTIDE SEQUENCE [LARGE SCALE GENOMIC DNA]</scope>
    <source>
        <strain evidence="1 2">Rp22</strain>
    </source>
</reference>
<dbReference type="PATRIC" id="fig|449216.3.peg.300"/>
<dbReference type="Proteomes" id="UP000006931">
    <property type="component" value="Chromosome"/>
</dbReference>
<dbReference type="KEGG" id="rpq:rpr22_0308"/>
<dbReference type="AlphaFoldDB" id="D5AWL9"/>
<accession>D5AWL9</accession>